<comment type="caution">
    <text evidence="3">The sequence shown here is derived from an EMBL/GenBank/DDBJ whole genome shotgun (WGS) entry which is preliminary data.</text>
</comment>
<evidence type="ECO:0000313" key="4">
    <source>
        <dbReference type="Proteomes" id="UP001165135"/>
    </source>
</evidence>
<accession>A0A9W6RH48</accession>
<dbReference type="RefSeq" id="WP_285622537.1">
    <property type="nucleotide sequence ID" value="NZ_BSTJ01000004.1"/>
</dbReference>
<dbReference type="PANTHER" id="PTHR13847:SF287">
    <property type="entry name" value="FAD-DEPENDENT OXIDOREDUCTASE DOMAIN-CONTAINING PROTEIN 1"/>
    <property type="match status" value="1"/>
</dbReference>
<dbReference type="EMBL" id="BSTJ01000004">
    <property type="protein sequence ID" value="GLY75464.1"/>
    <property type="molecule type" value="Genomic_DNA"/>
</dbReference>
<evidence type="ECO:0000256" key="1">
    <source>
        <dbReference type="ARBA" id="ARBA00023002"/>
    </source>
</evidence>
<dbReference type="GO" id="GO:0005737">
    <property type="term" value="C:cytoplasm"/>
    <property type="evidence" value="ECO:0007669"/>
    <property type="project" value="TreeGrafter"/>
</dbReference>
<gene>
    <name evidence="3" type="ORF">Airi01_037310</name>
</gene>
<evidence type="ECO:0000313" key="3">
    <source>
        <dbReference type="EMBL" id="GLY75464.1"/>
    </source>
</evidence>
<dbReference type="SUPFAM" id="SSF51905">
    <property type="entry name" value="FAD/NAD(P)-binding domain"/>
    <property type="match status" value="1"/>
</dbReference>
<reference evidence="3" key="1">
    <citation type="submission" date="2023-03" db="EMBL/GenBank/DDBJ databases">
        <title>Actinoallomurus iriomotensis NBRC 103681.</title>
        <authorList>
            <person name="Ichikawa N."/>
            <person name="Sato H."/>
            <person name="Tonouchi N."/>
        </authorList>
    </citation>
    <scope>NUCLEOTIDE SEQUENCE</scope>
    <source>
        <strain evidence="3">NBRC 103681</strain>
    </source>
</reference>
<proteinExistence type="predicted"/>
<dbReference type="GO" id="GO:0016491">
    <property type="term" value="F:oxidoreductase activity"/>
    <property type="evidence" value="ECO:0007669"/>
    <property type="project" value="UniProtKB-KW"/>
</dbReference>
<sequence>MTAGPLESRHWVPAGHSHAPLPSSTDVLVIGGGIAGTAMAYYLARSGVEVTLVERGELNREASGTNAGSFHLQLAIHQLSGQGAEADRERLLDEARLSLEAYSVWKELGDELDGSLDLHETGGWMVAETPEQVRTLRDKYELERLAGIETEVVTGAELRRRAPYLAETVIGATYCPIEGHANPLVVAPLYALRAVEHGALIRTGTEVRRIDVNGDSGARRFTVHTDAGRIDAHRVVDCAGAWCGEVAAMVGLRLPVRNEGLHVNVTEPRPRLLTPMVQHIGRRLTLKQTDQNTFIIGGGWPTPDAPRPRRYPTSWHSAAGSTAVAVSVLPALADIRVVRTWSGVIVFTNDFSPVVGESALVPGFHACVSSTGFTFSPYFARRLAEQMTSPVVSPFPERYSLDRATTGTLRRENR</sequence>
<dbReference type="InterPro" id="IPR006076">
    <property type="entry name" value="FAD-dep_OxRdtase"/>
</dbReference>
<dbReference type="Gene3D" id="3.30.9.10">
    <property type="entry name" value="D-Amino Acid Oxidase, subunit A, domain 2"/>
    <property type="match status" value="1"/>
</dbReference>
<feature type="domain" description="FAD dependent oxidoreductase" evidence="2">
    <location>
        <begin position="26"/>
        <end position="385"/>
    </location>
</feature>
<protein>
    <submittedName>
        <fullName evidence="3">Sarcosine oxidase subunit beta</fullName>
    </submittedName>
</protein>
<dbReference type="PANTHER" id="PTHR13847">
    <property type="entry name" value="SARCOSINE DEHYDROGENASE-RELATED"/>
    <property type="match status" value="1"/>
</dbReference>
<organism evidence="3 4">
    <name type="scientific">Actinoallomurus iriomotensis</name>
    <dbReference type="NCBI Taxonomy" id="478107"/>
    <lineage>
        <taxon>Bacteria</taxon>
        <taxon>Bacillati</taxon>
        <taxon>Actinomycetota</taxon>
        <taxon>Actinomycetes</taxon>
        <taxon>Streptosporangiales</taxon>
        <taxon>Thermomonosporaceae</taxon>
        <taxon>Actinoallomurus</taxon>
    </lineage>
</organism>
<dbReference type="InterPro" id="IPR036188">
    <property type="entry name" value="FAD/NAD-bd_sf"/>
</dbReference>
<dbReference type="Pfam" id="PF01266">
    <property type="entry name" value="DAO"/>
    <property type="match status" value="1"/>
</dbReference>
<keyword evidence="1" id="KW-0560">Oxidoreductase</keyword>
<dbReference type="AlphaFoldDB" id="A0A9W6RH48"/>
<evidence type="ECO:0000259" key="2">
    <source>
        <dbReference type="Pfam" id="PF01266"/>
    </source>
</evidence>
<dbReference type="Proteomes" id="UP001165135">
    <property type="component" value="Unassembled WGS sequence"/>
</dbReference>
<dbReference type="Gene3D" id="3.50.50.60">
    <property type="entry name" value="FAD/NAD(P)-binding domain"/>
    <property type="match status" value="1"/>
</dbReference>
<name>A0A9W6RH48_9ACTN</name>